<dbReference type="Proteomes" id="UP001610432">
    <property type="component" value="Unassembled WGS sequence"/>
</dbReference>
<keyword evidence="2" id="KW-1185">Reference proteome</keyword>
<comment type="caution">
    <text evidence="1">The sequence shown here is derived from an EMBL/GenBank/DDBJ whole genome shotgun (WGS) entry which is preliminary data.</text>
</comment>
<name>A0ABR4M3R6_9EURO</name>
<dbReference type="RefSeq" id="XP_070890202.1">
    <property type="nucleotide sequence ID" value="XM_071025697.1"/>
</dbReference>
<proteinExistence type="predicted"/>
<reference evidence="1 2" key="1">
    <citation type="submission" date="2024-07" db="EMBL/GenBank/DDBJ databases">
        <title>Section-level genome sequencing and comparative genomics of Aspergillus sections Usti and Cavernicolus.</title>
        <authorList>
            <consortium name="Lawrence Berkeley National Laboratory"/>
            <person name="Nybo J.L."/>
            <person name="Vesth T.C."/>
            <person name="Theobald S."/>
            <person name="Frisvad J.C."/>
            <person name="Larsen T.O."/>
            <person name="Kjaerboelling I."/>
            <person name="Rothschild-Mancinelli K."/>
            <person name="Lyhne E.K."/>
            <person name="Kogle M.E."/>
            <person name="Barry K."/>
            <person name="Clum A."/>
            <person name="Na H."/>
            <person name="Ledsgaard L."/>
            <person name="Lin J."/>
            <person name="Lipzen A."/>
            <person name="Kuo A."/>
            <person name="Riley R."/>
            <person name="Mondo S."/>
            <person name="Labutti K."/>
            <person name="Haridas S."/>
            <person name="Pangalinan J."/>
            <person name="Salamov A.A."/>
            <person name="Simmons B.A."/>
            <person name="Magnuson J.K."/>
            <person name="Chen J."/>
            <person name="Drula E."/>
            <person name="Henrissat B."/>
            <person name="Wiebenga A."/>
            <person name="Lubbers R.J."/>
            <person name="Gomes A.C."/>
            <person name="Macurrencykelacurrency M.R."/>
            <person name="Stajich J."/>
            <person name="Grigoriev I.V."/>
            <person name="Mortensen U.H."/>
            <person name="De Vries R.P."/>
            <person name="Baker S.E."/>
            <person name="Andersen M.R."/>
        </authorList>
    </citation>
    <scope>NUCLEOTIDE SEQUENCE [LARGE SCALE GENOMIC DNA]</scope>
    <source>
        <strain evidence="1 2">CBS 449.75</strain>
    </source>
</reference>
<gene>
    <name evidence="1" type="ORF">BJX67DRAFT_218915</name>
</gene>
<evidence type="ECO:0000313" key="1">
    <source>
        <dbReference type="EMBL" id="KAL2871223.1"/>
    </source>
</evidence>
<dbReference type="GeneID" id="98140769"/>
<sequence>MAAAMAIRLAWSSRPGRLVPVIFYPVACWMTSARFSEFTSHNRGRVTPPLSRNFPFRYALSSKFSTKPGDWPPMKISEANGANLIDACSGWKR</sequence>
<dbReference type="EMBL" id="JBFXLQ010000004">
    <property type="protein sequence ID" value="KAL2871223.1"/>
    <property type="molecule type" value="Genomic_DNA"/>
</dbReference>
<evidence type="ECO:0008006" key="3">
    <source>
        <dbReference type="Google" id="ProtNLM"/>
    </source>
</evidence>
<evidence type="ECO:0000313" key="2">
    <source>
        <dbReference type="Proteomes" id="UP001610432"/>
    </source>
</evidence>
<accession>A0ABR4M3R6</accession>
<protein>
    <recommendedName>
        <fullName evidence="3">Secreted protein</fullName>
    </recommendedName>
</protein>
<organism evidence="1 2">
    <name type="scientific">Aspergillus lucknowensis</name>
    <dbReference type="NCBI Taxonomy" id="176173"/>
    <lineage>
        <taxon>Eukaryota</taxon>
        <taxon>Fungi</taxon>
        <taxon>Dikarya</taxon>
        <taxon>Ascomycota</taxon>
        <taxon>Pezizomycotina</taxon>
        <taxon>Eurotiomycetes</taxon>
        <taxon>Eurotiomycetidae</taxon>
        <taxon>Eurotiales</taxon>
        <taxon>Aspergillaceae</taxon>
        <taxon>Aspergillus</taxon>
        <taxon>Aspergillus subgen. Nidulantes</taxon>
    </lineage>
</organism>